<sequence>MLVSKRTLRYAVKLCSSRRKAIRTIRRSFQVYPLARDVAEDSASKPTVTKKSYSALPTVHVLPDGTPATPFSPWLGGLELGTHVQYEHEHVNRLQVSSTGSSYLINASDAGEIRLREDALTPVKKTRKKRVKKVVASTDGDSSQITDPGVEGAKEDKVSLLELVPVNPKPKRGRKAKAQPEGEAGPVARQPRNQLATEILENLAKFPHCILLTRVGQFYEVTIAFVARIGTSTHVFQSYFEQAGEVARLLNIKLTSRMWDGHRILMCGFPIMHVHKHLRTLVQQNTRFVALCEEFMRPSPPGTKPTFDRRVVRVITPGTLIDEPFLNQYENNYLLSICSIDNPASAQKRGSNEMTSRSVGLAWIDVSTGEFFTKDSSYENLRDDLIRISPREVVLSGSLEHDASHAIRSAVLEEGWFTSYVTATAASQDSGSGEPLAEGIDEDAVTQTRAEPSPVGLSLSPHEIAAVDLLTTYLHANLMENMPRLSSPSKEINEGRMQIDSHTIKALEIREGMREGGTTGSLLGVVKRTATNSGTRLLARWLCSPSTSLAEINARQSLVALFYARPHFREDLVESLQNVEDATRIVQKFLLGRGDAGDLSAISTSISIWNTVKSRIEMEKTMEEKERGHIVPEEWASLDALMSRMNDLTALQSRIKMALHGLSGQAEDENEVEIDDPANAIPSVQDVVESMESDAKWQVESNWTISPEFSDELKSLHEKFKRLLAKRERLERRLQRELDAPSLTLRSSAIQGLHVHIAKAKRDGAIVRTLSSFVSISESNSTSSFFYQEWSQLGTQVLETSSSIHAAEKQAFETVRNEVNMEEGVLRRNARIADELDVTLGFANLATEMGFVRPTLTDDNSFHVVNGRHPTVELGLLTAGRVFTPNTVSFTPETRLHIITGPNMAGKSTLLRQTALVAILAQTGSFVPAEHAVVGVVDRVFSRIGAKDDLFRDRSTFMVEMLETAEILQRATPNSLVIMDEVGRGTTVKDGLAIAFATVHHLYSKNKCRALFATHFHELTDMLGYSPEHKGQGAFQHIGFFCTDVDETEDGRLAYSHRLRPGVNRDSHGVEVAQLAGMPASAIAIAKDALAWLKSDTGSATLNPGALNTLGQWLASPSS</sequence>
<evidence type="ECO:0000256" key="4">
    <source>
        <dbReference type="ARBA" id="ARBA00022840"/>
    </source>
</evidence>
<keyword evidence="11" id="KW-1185">Reference proteome</keyword>
<comment type="similarity">
    <text evidence="1">Belongs to the DNA mismatch repair MutS family.</text>
</comment>
<evidence type="ECO:0000256" key="6">
    <source>
        <dbReference type="ARBA" id="ARBA00023204"/>
    </source>
</evidence>
<comment type="caution">
    <text evidence="10">The sequence shown here is derived from an EMBL/GenBank/DDBJ whole genome shotgun (WGS) entry which is preliminary data.</text>
</comment>
<evidence type="ECO:0000313" key="10">
    <source>
        <dbReference type="EMBL" id="THH21498.1"/>
    </source>
</evidence>
<dbReference type="Pfam" id="PF05188">
    <property type="entry name" value="MutS_II"/>
    <property type="match status" value="1"/>
</dbReference>
<dbReference type="InterPro" id="IPR007860">
    <property type="entry name" value="DNA_mmatch_repair_MutS_con_dom"/>
</dbReference>
<dbReference type="SUPFAM" id="SSF53150">
    <property type="entry name" value="DNA repair protein MutS, domain II"/>
    <property type="match status" value="1"/>
</dbReference>
<dbReference type="Proteomes" id="UP000310158">
    <property type="component" value="Unassembled WGS sequence"/>
</dbReference>
<dbReference type="InterPro" id="IPR045076">
    <property type="entry name" value="MutS"/>
</dbReference>
<dbReference type="Gene3D" id="3.40.1170.10">
    <property type="entry name" value="DNA repair protein MutS, domain I"/>
    <property type="match status" value="1"/>
</dbReference>
<keyword evidence="2" id="KW-0547">Nucleotide-binding</keyword>
<keyword evidence="4" id="KW-0067">ATP-binding</keyword>
<dbReference type="PANTHER" id="PTHR11361">
    <property type="entry name" value="DNA MISMATCH REPAIR PROTEIN MUTS FAMILY MEMBER"/>
    <property type="match status" value="1"/>
</dbReference>
<feature type="domain" description="DNA mismatch repair proteins mutS family" evidence="9">
    <location>
        <begin position="975"/>
        <end position="991"/>
    </location>
</feature>
<evidence type="ECO:0000256" key="7">
    <source>
        <dbReference type="SAM" id="Coils"/>
    </source>
</evidence>
<keyword evidence="7" id="KW-0175">Coiled coil</keyword>
<dbReference type="InterPro" id="IPR007696">
    <property type="entry name" value="DNA_mismatch_repair_MutS_core"/>
</dbReference>
<dbReference type="InterPro" id="IPR027417">
    <property type="entry name" value="P-loop_NTPase"/>
</dbReference>
<feature type="region of interest" description="Disordered" evidence="8">
    <location>
        <begin position="132"/>
        <end position="151"/>
    </location>
</feature>
<dbReference type="InterPro" id="IPR007695">
    <property type="entry name" value="DNA_mismatch_repair_MutS-lik_N"/>
</dbReference>
<dbReference type="OrthoDB" id="2534523at2759"/>
<name>A0A4S4MA00_9AGAM</name>
<proteinExistence type="inferred from homology"/>
<keyword evidence="5" id="KW-0238">DNA-binding</keyword>
<dbReference type="GO" id="GO:0043504">
    <property type="term" value="P:mitochondrial DNA repair"/>
    <property type="evidence" value="ECO:0007669"/>
    <property type="project" value="TreeGrafter"/>
</dbReference>
<dbReference type="Gene3D" id="1.10.1420.10">
    <property type="match status" value="2"/>
</dbReference>
<dbReference type="SMART" id="SM00533">
    <property type="entry name" value="MUTSd"/>
    <property type="match status" value="1"/>
</dbReference>
<dbReference type="SUPFAM" id="SSF52540">
    <property type="entry name" value="P-loop containing nucleoside triphosphate hydrolases"/>
    <property type="match status" value="1"/>
</dbReference>
<dbReference type="GO" id="GO:0006298">
    <property type="term" value="P:mismatch repair"/>
    <property type="evidence" value="ECO:0007669"/>
    <property type="project" value="InterPro"/>
</dbReference>
<dbReference type="AlphaFoldDB" id="A0A4S4MA00"/>
<dbReference type="InterPro" id="IPR000432">
    <property type="entry name" value="DNA_mismatch_repair_MutS_C"/>
</dbReference>
<dbReference type="EMBL" id="SGPL01000002">
    <property type="protein sequence ID" value="THH21498.1"/>
    <property type="molecule type" value="Genomic_DNA"/>
</dbReference>
<dbReference type="InterPro" id="IPR016151">
    <property type="entry name" value="DNA_mismatch_repair_MutS_N"/>
</dbReference>
<reference evidence="10 11" key="1">
    <citation type="submission" date="2019-02" db="EMBL/GenBank/DDBJ databases">
        <title>Genome sequencing of the rare red list fungi Bondarzewia mesenterica.</title>
        <authorList>
            <person name="Buettner E."/>
            <person name="Kellner H."/>
        </authorList>
    </citation>
    <scope>NUCLEOTIDE SEQUENCE [LARGE SCALE GENOMIC DNA]</scope>
    <source>
        <strain evidence="10 11">DSM 108281</strain>
    </source>
</reference>
<keyword evidence="3" id="KW-0227">DNA damage</keyword>
<feature type="region of interest" description="Disordered" evidence="8">
    <location>
        <begin position="168"/>
        <end position="188"/>
    </location>
</feature>
<dbReference type="SMART" id="SM00534">
    <property type="entry name" value="MUTSac"/>
    <property type="match status" value="1"/>
</dbReference>
<protein>
    <recommendedName>
        <fullName evidence="9">DNA mismatch repair proteins mutS family domain-containing protein</fullName>
    </recommendedName>
</protein>
<evidence type="ECO:0000259" key="9">
    <source>
        <dbReference type="PROSITE" id="PS00486"/>
    </source>
</evidence>
<evidence type="ECO:0000313" key="11">
    <source>
        <dbReference type="Proteomes" id="UP000310158"/>
    </source>
</evidence>
<evidence type="ECO:0000256" key="5">
    <source>
        <dbReference type="ARBA" id="ARBA00023125"/>
    </source>
</evidence>
<dbReference type="Pfam" id="PF05192">
    <property type="entry name" value="MutS_III"/>
    <property type="match status" value="1"/>
</dbReference>
<accession>A0A4S4MA00</accession>
<dbReference type="FunFam" id="3.40.50.300:FF:001238">
    <property type="entry name" value="DNA mismatch repair protein"/>
    <property type="match status" value="1"/>
</dbReference>
<dbReference type="GO" id="GO:0005634">
    <property type="term" value="C:nucleus"/>
    <property type="evidence" value="ECO:0007669"/>
    <property type="project" value="TreeGrafter"/>
</dbReference>
<dbReference type="SUPFAM" id="SSF48334">
    <property type="entry name" value="DNA repair protein MutS, domain III"/>
    <property type="match status" value="1"/>
</dbReference>
<dbReference type="Pfam" id="PF01624">
    <property type="entry name" value="MutS_I"/>
    <property type="match status" value="1"/>
</dbReference>
<dbReference type="GO" id="GO:0140664">
    <property type="term" value="F:ATP-dependent DNA damage sensor activity"/>
    <property type="evidence" value="ECO:0007669"/>
    <property type="project" value="InterPro"/>
</dbReference>
<gene>
    <name evidence="10" type="ORF">EW146_g68</name>
</gene>
<evidence type="ECO:0000256" key="2">
    <source>
        <dbReference type="ARBA" id="ARBA00022741"/>
    </source>
</evidence>
<dbReference type="SUPFAM" id="SSF55271">
    <property type="entry name" value="DNA repair protein MutS, domain I"/>
    <property type="match status" value="1"/>
</dbReference>
<dbReference type="InterPro" id="IPR036187">
    <property type="entry name" value="DNA_mismatch_repair_MutS_sf"/>
</dbReference>
<evidence type="ECO:0000256" key="8">
    <source>
        <dbReference type="SAM" id="MobiDB-lite"/>
    </source>
</evidence>
<dbReference type="GO" id="GO:0030983">
    <property type="term" value="F:mismatched DNA binding"/>
    <property type="evidence" value="ECO:0007669"/>
    <property type="project" value="InterPro"/>
</dbReference>
<dbReference type="GO" id="GO:0005739">
    <property type="term" value="C:mitochondrion"/>
    <property type="evidence" value="ECO:0007669"/>
    <property type="project" value="TreeGrafter"/>
</dbReference>
<evidence type="ECO:0000256" key="3">
    <source>
        <dbReference type="ARBA" id="ARBA00022763"/>
    </source>
</evidence>
<keyword evidence="6" id="KW-0234">DNA repair</keyword>
<dbReference type="GO" id="GO:0005524">
    <property type="term" value="F:ATP binding"/>
    <property type="evidence" value="ECO:0007669"/>
    <property type="project" value="UniProtKB-KW"/>
</dbReference>
<dbReference type="InterPro" id="IPR036678">
    <property type="entry name" value="MutS_con_dom_sf"/>
</dbReference>
<dbReference type="Gene3D" id="3.40.50.300">
    <property type="entry name" value="P-loop containing nucleotide triphosphate hydrolases"/>
    <property type="match status" value="1"/>
</dbReference>
<organism evidence="10 11">
    <name type="scientific">Bondarzewia mesenterica</name>
    <dbReference type="NCBI Taxonomy" id="1095465"/>
    <lineage>
        <taxon>Eukaryota</taxon>
        <taxon>Fungi</taxon>
        <taxon>Dikarya</taxon>
        <taxon>Basidiomycota</taxon>
        <taxon>Agaricomycotina</taxon>
        <taxon>Agaricomycetes</taxon>
        <taxon>Russulales</taxon>
        <taxon>Bondarzewiaceae</taxon>
        <taxon>Bondarzewia</taxon>
    </lineage>
</organism>
<dbReference type="Pfam" id="PF00488">
    <property type="entry name" value="MutS_V"/>
    <property type="match status" value="1"/>
</dbReference>
<dbReference type="PANTHER" id="PTHR11361:SF34">
    <property type="entry name" value="DNA MISMATCH REPAIR PROTEIN MSH1, MITOCHONDRIAL"/>
    <property type="match status" value="1"/>
</dbReference>
<evidence type="ECO:0000256" key="1">
    <source>
        <dbReference type="ARBA" id="ARBA00006271"/>
    </source>
</evidence>
<dbReference type="Gene3D" id="3.30.420.110">
    <property type="entry name" value="MutS, connector domain"/>
    <property type="match status" value="1"/>
</dbReference>
<dbReference type="PROSITE" id="PS00486">
    <property type="entry name" value="DNA_MISMATCH_REPAIR_2"/>
    <property type="match status" value="1"/>
</dbReference>
<feature type="coiled-coil region" evidence="7">
    <location>
        <begin position="713"/>
        <end position="740"/>
    </location>
</feature>